<accession>A0A0C3D1W3</accession>
<dbReference type="InParanoid" id="A0A0C3D1W3"/>
<dbReference type="AlphaFoldDB" id="A0A0C3D1W3"/>
<reference evidence="1 2" key="1">
    <citation type="submission" date="2014-04" db="EMBL/GenBank/DDBJ databases">
        <authorList>
            <consortium name="DOE Joint Genome Institute"/>
            <person name="Kuo A."/>
            <person name="Kohler A."/>
            <person name="Nagy L.G."/>
            <person name="Floudas D."/>
            <person name="Copeland A."/>
            <person name="Barry K.W."/>
            <person name="Cichocki N."/>
            <person name="Veneault-Fourrey C."/>
            <person name="LaButti K."/>
            <person name="Lindquist E.A."/>
            <person name="Lipzen A."/>
            <person name="Lundell T."/>
            <person name="Morin E."/>
            <person name="Murat C."/>
            <person name="Sun H."/>
            <person name="Tunlid A."/>
            <person name="Henrissat B."/>
            <person name="Grigoriev I.V."/>
            <person name="Hibbett D.S."/>
            <person name="Martin F."/>
            <person name="Nordberg H.P."/>
            <person name="Cantor M.N."/>
            <person name="Hua S.X."/>
        </authorList>
    </citation>
    <scope>NUCLEOTIDE SEQUENCE [LARGE SCALE GENOMIC DNA]</scope>
    <source>
        <strain evidence="1 2">Foug A</strain>
    </source>
</reference>
<gene>
    <name evidence="1" type="ORF">SCLCIDRAFT_338901</name>
</gene>
<sequence>MKRVGTKGRREGSEVYIDGDLHQQPDRSVLHYWAVRLRPTWARDDDTDQVERSEHQTDLNEPNDLRVVLCNRFGHEGGAMSVPFSRRVC</sequence>
<evidence type="ECO:0000313" key="2">
    <source>
        <dbReference type="Proteomes" id="UP000053989"/>
    </source>
</evidence>
<dbReference type="EMBL" id="KN822146">
    <property type="protein sequence ID" value="KIM54825.1"/>
    <property type="molecule type" value="Genomic_DNA"/>
</dbReference>
<protein>
    <submittedName>
        <fullName evidence="1">Uncharacterized protein</fullName>
    </submittedName>
</protein>
<reference evidence="2" key="2">
    <citation type="submission" date="2015-01" db="EMBL/GenBank/DDBJ databases">
        <title>Evolutionary Origins and Diversification of the Mycorrhizal Mutualists.</title>
        <authorList>
            <consortium name="DOE Joint Genome Institute"/>
            <consortium name="Mycorrhizal Genomics Consortium"/>
            <person name="Kohler A."/>
            <person name="Kuo A."/>
            <person name="Nagy L.G."/>
            <person name="Floudas D."/>
            <person name="Copeland A."/>
            <person name="Barry K.W."/>
            <person name="Cichocki N."/>
            <person name="Veneault-Fourrey C."/>
            <person name="LaButti K."/>
            <person name="Lindquist E.A."/>
            <person name="Lipzen A."/>
            <person name="Lundell T."/>
            <person name="Morin E."/>
            <person name="Murat C."/>
            <person name="Riley R."/>
            <person name="Ohm R."/>
            <person name="Sun H."/>
            <person name="Tunlid A."/>
            <person name="Henrissat B."/>
            <person name="Grigoriev I.V."/>
            <person name="Hibbett D.S."/>
            <person name="Martin F."/>
        </authorList>
    </citation>
    <scope>NUCLEOTIDE SEQUENCE [LARGE SCALE GENOMIC DNA]</scope>
    <source>
        <strain evidence="2">Foug A</strain>
    </source>
</reference>
<dbReference type="OrthoDB" id="201515at2759"/>
<dbReference type="HOGENOM" id="CLU_2456064_0_0_1"/>
<dbReference type="Proteomes" id="UP000053989">
    <property type="component" value="Unassembled WGS sequence"/>
</dbReference>
<evidence type="ECO:0000313" key="1">
    <source>
        <dbReference type="EMBL" id="KIM54825.1"/>
    </source>
</evidence>
<keyword evidence="2" id="KW-1185">Reference proteome</keyword>
<proteinExistence type="predicted"/>
<name>A0A0C3D1W3_9AGAM</name>
<organism evidence="1 2">
    <name type="scientific">Scleroderma citrinum Foug A</name>
    <dbReference type="NCBI Taxonomy" id="1036808"/>
    <lineage>
        <taxon>Eukaryota</taxon>
        <taxon>Fungi</taxon>
        <taxon>Dikarya</taxon>
        <taxon>Basidiomycota</taxon>
        <taxon>Agaricomycotina</taxon>
        <taxon>Agaricomycetes</taxon>
        <taxon>Agaricomycetidae</taxon>
        <taxon>Boletales</taxon>
        <taxon>Sclerodermatineae</taxon>
        <taxon>Sclerodermataceae</taxon>
        <taxon>Scleroderma</taxon>
    </lineage>
</organism>